<keyword evidence="3" id="KW-1133">Transmembrane helix</keyword>
<keyword evidence="3" id="KW-0812">Transmembrane</keyword>
<feature type="compositionally biased region" description="Polar residues" evidence="2">
    <location>
        <begin position="1196"/>
        <end position="1221"/>
    </location>
</feature>
<organism evidence="5 6">
    <name type="scientific">Streblomastix strix</name>
    <dbReference type="NCBI Taxonomy" id="222440"/>
    <lineage>
        <taxon>Eukaryota</taxon>
        <taxon>Metamonada</taxon>
        <taxon>Preaxostyla</taxon>
        <taxon>Oxymonadida</taxon>
        <taxon>Streblomastigidae</taxon>
        <taxon>Streblomastix</taxon>
    </lineage>
</organism>
<dbReference type="EMBL" id="SNRW01003102">
    <property type="protein sequence ID" value="KAA6390797.1"/>
    <property type="molecule type" value="Genomic_DNA"/>
</dbReference>
<evidence type="ECO:0000256" key="1">
    <source>
        <dbReference type="SAM" id="Coils"/>
    </source>
</evidence>
<protein>
    <submittedName>
        <fullName evidence="5">Uncharacterized protein</fullName>
    </submittedName>
</protein>
<keyword evidence="4" id="KW-0732">Signal</keyword>
<evidence type="ECO:0000256" key="4">
    <source>
        <dbReference type="SAM" id="SignalP"/>
    </source>
</evidence>
<feature type="coiled-coil region" evidence="1">
    <location>
        <begin position="770"/>
        <end position="823"/>
    </location>
</feature>
<accession>A0A5J4W7G7</accession>
<keyword evidence="1" id="KW-0175">Coiled coil</keyword>
<feature type="transmembrane region" description="Helical" evidence="3">
    <location>
        <begin position="656"/>
        <end position="678"/>
    </location>
</feature>
<dbReference type="AlphaFoldDB" id="A0A5J4W7G7"/>
<evidence type="ECO:0000313" key="5">
    <source>
        <dbReference type="EMBL" id="KAA6390797.1"/>
    </source>
</evidence>
<comment type="caution">
    <text evidence="5">The sequence shown here is derived from an EMBL/GenBank/DDBJ whole genome shotgun (WGS) entry which is preliminary data.</text>
</comment>
<feature type="transmembrane region" description="Helical" evidence="3">
    <location>
        <begin position="100"/>
        <end position="123"/>
    </location>
</feature>
<feature type="transmembrane region" description="Helical" evidence="3">
    <location>
        <begin position="622"/>
        <end position="644"/>
    </location>
</feature>
<feature type="signal peptide" evidence="4">
    <location>
        <begin position="1"/>
        <end position="16"/>
    </location>
</feature>
<keyword evidence="3" id="KW-0472">Membrane</keyword>
<dbReference type="Proteomes" id="UP000324800">
    <property type="component" value="Unassembled WGS sequence"/>
</dbReference>
<feature type="transmembrane region" description="Helical" evidence="3">
    <location>
        <begin position="163"/>
        <end position="188"/>
    </location>
</feature>
<evidence type="ECO:0000313" key="6">
    <source>
        <dbReference type="Proteomes" id="UP000324800"/>
    </source>
</evidence>
<gene>
    <name evidence="5" type="ORF">EZS28_013678</name>
</gene>
<reference evidence="5 6" key="1">
    <citation type="submission" date="2019-03" db="EMBL/GenBank/DDBJ databases">
        <title>Single cell metagenomics reveals metabolic interactions within the superorganism composed of flagellate Streblomastix strix and complex community of Bacteroidetes bacteria on its surface.</title>
        <authorList>
            <person name="Treitli S.C."/>
            <person name="Kolisko M."/>
            <person name="Husnik F."/>
            <person name="Keeling P."/>
            <person name="Hampl V."/>
        </authorList>
    </citation>
    <scope>NUCLEOTIDE SEQUENCE [LARGE SCALE GENOMIC DNA]</scope>
    <source>
        <strain evidence="5">ST1C</strain>
    </source>
</reference>
<proteinExistence type="predicted"/>
<feature type="transmembrane region" description="Helical" evidence="3">
    <location>
        <begin position="1055"/>
        <end position="1074"/>
    </location>
</feature>
<evidence type="ECO:0000256" key="2">
    <source>
        <dbReference type="SAM" id="MobiDB-lite"/>
    </source>
</evidence>
<evidence type="ECO:0000256" key="3">
    <source>
        <dbReference type="SAM" id="Phobius"/>
    </source>
</evidence>
<feature type="region of interest" description="Disordered" evidence="2">
    <location>
        <begin position="1155"/>
        <end position="1221"/>
    </location>
</feature>
<feature type="chain" id="PRO_5023859144" evidence="4">
    <location>
        <begin position="17"/>
        <end position="1221"/>
    </location>
</feature>
<sequence length="1221" mass="136980">MHYLLCLALIASFVLGQEAEPAEEEPVEKPVVTGKKIGPKRWRSKGMFDGLGYAIFNGYRESAKGKTLGFTLYPRAEEFAAVAIDGYQNDDMSNLMNNGIGYGIGFALCIFGVLILWIGLLFWWCGWCCCQCCCEACCCNGPNPIVNCGCWDDEKGTNKICKWCTIITFIVIEVLLAIHLICIVVASFTIPSLLGEMKEGMESSNGQINTVINQIKNISDVIDQVPLLITDFQELIDSYHMGTVIDAMVSDNSAINRLRTNLILATENLAVVASKTDDSFMVGYDTKISDQIDGLNKSFCNLSVNDPQFLRPYYPMDGGIYNFQTSDGVKPCLDHFLEMLQREKISKDIDITKAMNAITAASKQGEKEVKVASQQLFDIISDFSTEVIQLGEDTIKQLMDSSNGIFNALDKNPIGDEKIKSLEDTTKAGRGALQIIYDQIEETKLKYKCSGVLDGMSSGIPQYAKRQSIDDLLVDFNKKFTTIDLACSALKQKIPQAFPPKDYLEQPAFTLELGYQNQFETLQNASNAAKGPSLELSKAASDQSNALKAVDIEKMKVNVQKAKDQIAQVNKTLDDAKKPVEETSEQVRTYLGKVNDPLVSIIKQYDDVVVVAKQWVSLASNLLGGFFLFVILLLVLQVVVALCCPKSCFFCCCECSEFTIFGIFGIFLFLFSFVGVTIGEVSTFLYDGGLVNMVTGMGLMDMLSIPGVGDDSEEGDGEKEMNMNQMDIQDIINMQRGIEINEIASEEKQQEKGKIQQFKDSIINGPNNLKDMINNQKKKLNKIMERKRDQQYQEDKVVQENAKKNLQAKKLALQNLLKQNTTESRDLRLKLAYTVFDRTIKGLEKIKFQWPHTITQMIQGSKFIPEQIKKNIKSNYISNSQFEIEKNLSINVEMMNSAILKNEDFSQNFDELPNDLDDESSIENGGGGDSIALDILSIFDIAGLLSSENMRNLIDYYWNMNENQAHPLKKIFDELQDKMHELLDQYIPYGAENHFKVEGVNLGTKTQKLMDDGKNNFWGSIEVYFSDTVDETGINSVPVIIFSLLDPIGISFTKILIMFFYGSFMTFIILYPQICCMGAGRTYWTKYDPEYWKRKRQGKQIQGNTQEMIETEQVGDNQQYPPYGQIQQGEYPQSSVYQQPQGVYQNEQQGFYPPTQQEGMYAPSLYPPPEQQGFIPPLNEGFMPPPTTASPHPGTLSKSPGSQSRQDQIVITDDGQVTNEI</sequence>
<name>A0A5J4W7G7_9EUKA</name>